<reference evidence="12 13" key="1">
    <citation type="submission" date="2020-06" db="EMBL/GenBank/DDBJ databases">
        <title>WGS assembly of Ceratodon purpureus strain R40.</title>
        <authorList>
            <person name="Carey S.B."/>
            <person name="Jenkins J."/>
            <person name="Shu S."/>
            <person name="Lovell J.T."/>
            <person name="Sreedasyam A."/>
            <person name="Maumus F."/>
            <person name="Tiley G.P."/>
            <person name="Fernandez-Pozo N."/>
            <person name="Barry K."/>
            <person name="Chen C."/>
            <person name="Wang M."/>
            <person name="Lipzen A."/>
            <person name="Daum C."/>
            <person name="Saski C.A."/>
            <person name="Payton A.C."/>
            <person name="Mcbreen J.C."/>
            <person name="Conrad R.E."/>
            <person name="Kollar L.M."/>
            <person name="Olsson S."/>
            <person name="Huttunen S."/>
            <person name="Landis J.B."/>
            <person name="Wickett N.J."/>
            <person name="Johnson M.G."/>
            <person name="Rensing S.A."/>
            <person name="Grimwood J."/>
            <person name="Schmutz J."/>
            <person name="Mcdaniel S.F."/>
        </authorList>
    </citation>
    <scope>NUCLEOTIDE SEQUENCE [LARGE SCALE GENOMIC DNA]</scope>
    <source>
        <strain evidence="12 13">R40</strain>
    </source>
</reference>
<dbReference type="GO" id="GO:0006741">
    <property type="term" value="P:NADP+ biosynthetic process"/>
    <property type="evidence" value="ECO:0007669"/>
    <property type="project" value="InterPro"/>
</dbReference>
<keyword evidence="6" id="KW-0547">Nucleotide-binding</keyword>
<comment type="similarity">
    <text evidence="2">Belongs to the NAD kinase family.</text>
</comment>
<organism evidence="12 13">
    <name type="scientific">Ceratodon purpureus</name>
    <name type="common">Fire moss</name>
    <name type="synonym">Dicranum purpureum</name>
    <dbReference type="NCBI Taxonomy" id="3225"/>
    <lineage>
        <taxon>Eukaryota</taxon>
        <taxon>Viridiplantae</taxon>
        <taxon>Streptophyta</taxon>
        <taxon>Embryophyta</taxon>
        <taxon>Bryophyta</taxon>
        <taxon>Bryophytina</taxon>
        <taxon>Bryopsida</taxon>
        <taxon>Dicranidae</taxon>
        <taxon>Pseudoditrichales</taxon>
        <taxon>Ditrichaceae</taxon>
        <taxon>Ceratodon</taxon>
    </lineage>
</organism>
<keyword evidence="5" id="KW-0808">Transferase</keyword>
<dbReference type="Proteomes" id="UP000822688">
    <property type="component" value="Chromosome 6"/>
</dbReference>
<dbReference type="GO" id="GO:0019674">
    <property type="term" value="P:NAD+ metabolic process"/>
    <property type="evidence" value="ECO:0007669"/>
    <property type="project" value="InterPro"/>
</dbReference>
<protein>
    <recommendedName>
        <fullName evidence="11">NADH kinase</fullName>
        <ecNumber evidence="11">2.7.1.86</ecNumber>
    </recommendedName>
</protein>
<dbReference type="OrthoDB" id="185618at2759"/>
<evidence type="ECO:0000256" key="11">
    <source>
        <dbReference type="ARBA" id="ARBA00066398"/>
    </source>
</evidence>
<dbReference type="SUPFAM" id="SSF111331">
    <property type="entry name" value="NAD kinase/diacylglycerol kinase-like"/>
    <property type="match status" value="1"/>
</dbReference>
<evidence type="ECO:0000256" key="4">
    <source>
        <dbReference type="ARBA" id="ARBA00022490"/>
    </source>
</evidence>
<dbReference type="InterPro" id="IPR002504">
    <property type="entry name" value="NADK"/>
</dbReference>
<dbReference type="PANTHER" id="PTHR20275">
    <property type="entry name" value="NAD KINASE"/>
    <property type="match status" value="1"/>
</dbReference>
<dbReference type="EC" id="2.7.1.86" evidence="11"/>
<dbReference type="Gene3D" id="3.40.50.10330">
    <property type="entry name" value="Probable inorganic polyphosphate/atp-NAD kinase, domain 1"/>
    <property type="match status" value="1"/>
</dbReference>
<keyword evidence="7" id="KW-0418">Kinase</keyword>
<evidence type="ECO:0000256" key="9">
    <source>
        <dbReference type="ARBA" id="ARBA00022857"/>
    </source>
</evidence>
<dbReference type="GO" id="GO:0003951">
    <property type="term" value="F:NAD+ kinase activity"/>
    <property type="evidence" value="ECO:0007669"/>
    <property type="project" value="InterPro"/>
</dbReference>
<keyword evidence="4" id="KW-0963">Cytoplasm</keyword>
<dbReference type="InterPro" id="IPR017438">
    <property type="entry name" value="ATP-NAD_kinase_N"/>
</dbReference>
<gene>
    <name evidence="12" type="ORF">KC19_6G082300</name>
</gene>
<dbReference type="EMBL" id="CM026427">
    <property type="protein sequence ID" value="KAG0569310.1"/>
    <property type="molecule type" value="Genomic_DNA"/>
</dbReference>
<keyword evidence="10" id="KW-0520">NAD</keyword>
<dbReference type="Gene3D" id="2.60.200.30">
    <property type="entry name" value="Probable inorganic polyphosphate/atp-NAD kinase, domain 2"/>
    <property type="match status" value="1"/>
</dbReference>
<evidence type="ECO:0000256" key="5">
    <source>
        <dbReference type="ARBA" id="ARBA00022679"/>
    </source>
</evidence>
<dbReference type="GO" id="GO:0005737">
    <property type="term" value="C:cytoplasm"/>
    <property type="evidence" value="ECO:0007669"/>
    <property type="project" value="UniProtKB-SubCell"/>
</dbReference>
<dbReference type="PANTHER" id="PTHR20275:SF28">
    <property type="entry name" value="NADH KINASE"/>
    <property type="match status" value="1"/>
</dbReference>
<evidence type="ECO:0000256" key="3">
    <source>
        <dbReference type="ARBA" id="ARBA00011738"/>
    </source>
</evidence>
<sequence length="322" mass="36093">MAAMAARMRRVLVLAKRSAYDMYVARHQDPAFTRFLSEPQMVGNLRDRHEVHERTVRVCKDILSRRQPHVQFEMHLRDELQSPIRDVDLVITVGGDGTLLQASHYVDNSIPVLGVNSDPTQTDEVELNLHRFDASRSTGHLCAATANNLEQMLDDILDGGMKPVELTRISTFIDGVKIDAPALNDVLIAHPNPAAISRCSFSIRREDVEESCTPIIHSRSSGLRISTATGSTAAMKSAGGTVMPVLSTNLQYMVREPNSPHPNYTRFMQGFLESKRILKIDWRSRKGVVYVDGSHLCYPIDFGCKIDVSNDAPPLRIFWKQK</sequence>
<dbReference type="GO" id="GO:0042736">
    <property type="term" value="F:NADH kinase activity"/>
    <property type="evidence" value="ECO:0007669"/>
    <property type="project" value="UniProtKB-EC"/>
</dbReference>
<keyword evidence="13" id="KW-1185">Reference proteome</keyword>
<proteinExistence type="inferred from homology"/>
<evidence type="ECO:0000256" key="6">
    <source>
        <dbReference type="ARBA" id="ARBA00022741"/>
    </source>
</evidence>
<evidence type="ECO:0000256" key="8">
    <source>
        <dbReference type="ARBA" id="ARBA00022840"/>
    </source>
</evidence>
<comment type="subcellular location">
    <subcellularLocation>
        <location evidence="1">Cytoplasm</location>
    </subcellularLocation>
</comment>
<dbReference type="FunFam" id="2.60.200.30:FF:000015">
    <property type="entry name" value="NAD(H) kinase 3"/>
    <property type="match status" value="1"/>
</dbReference>
<accession>A0A8T0HDF2</accession>
<dbReference type="Pfam" id="PF01513">
    <property type="entry name" value="NAD_kinase"/>
    <property type="match status" value="1"/>
</dbReference>
<comment type="caution">
    <text evidence="12">The sequence shown here is derived from an EMBL/GenBank/DDBJ whole genome shotgun (WGS) entry which is preliminary data.</text>
</comment>
<evidence type="ECO:0000256" key="10">
    <source>
        <dbReference type="ARBA" id="ARBA00023027"/>
    </source>
</evidence>
<evidence type="ECO:0000256" key="7">
    <source>
        <dbReference type="ARBA" id="ARBA00022777"/>
    </source>
</evidence>
<dbReference type="InterPro" id="IPR017437">
    <property type="entry name" value="ATP-NAD_kinase_PpnK-typ_C"/>
</dbReference>
<evidence type="ECO:0000256" key="1">
    <source>
        <dbReference type="ARBA" id="ARBA00004496"/>
    </source>
</evidence>
<evidence type="ECO:0000256" key="2">
    <source>
        <dbReference type="ARBA" id="ARBA00010995"/>
    </source>
</evidence>
<keyword evidence="8" id="KW-0067">ATP-binding</keyword>
<evidence type="ECO:0000313" key="12">
    <source>
        <dbReference type="EMBL" id="KAG0569310.1"/>
    </source>
</evidence>
<dbReference type="FunFam" id="3.40.50.10330:FF:000027">
    <property type="entry name" value="NADH kinase"/>
    <property type="match status" value="1"/>
</dbReference>
<name>A0A8T0HDF2_CERPU</name>
<evidence type="ECO:0000313" key="13">
    <source>
        <dbReference type="Proteomes" id="UP000822688"/>
    </source>
</evidence>
<comment type="subunit">
    <text evidence="3">Homodimer.</text>
</comment>
<dbReference type="AlphaFoldDB" id="A0A8T0HDF2"/>
<keyword evidence="9" id="KW-0521">NADP</keyword>
<dbReference type="GO" id="GO:0005524">
    <property type="term" value="F:ATP binding"/>
    <property type="evidence" value="ECO:0007669"/>
    <property type="project" value="UniProtKB-KW"/>
</dbReference>
<dbReference type="InterPro" id="IPR016064">
    <property type="entry name" value="NAD/diacylglycerol_kinase_sf"/>
</dbReference>